<reference evidence="1 2" key="1">
    <citation type="submission" date="2024-04" db="EMBL/GenBank/DDBJ databases">
        <title>Complete genome sequence of Nguyenibacter vanlangesis HBCM-1154, a strain capable of nitrogen fixation, IAA production, and phosphorus solubilization isolated from sugarcane soil.</title>
        <authorList>
            <person name="MY HANH P."/>
        </authorList>
    </citation>
    <scope>NUCLEOTIDE SEQUENCE [LARGE SCALE GENOMIC DNA]</scope>
    <source>
        <strain evidence="1 2">HBCM 1154</strain>
    </source>
</reference>
<gene>
    <name evidence="1" type="ORF">AAC691_06770</name>
</gene>
<dbReference type="EMBL" id="CP152276">
    <property type="protein sequence ID" value="XAE44132.1"/>
    <property type="molecule type" value="Genomic_DNA"/>
</dbReference>
<dbReference type="Proteomes" id="UP001449795">
    <property type="component" value="Chromosome"/>
</dbReference>
<organism evidence="1 2">
    <name type="scientific">Nguyenibacter vanlangensis</name>
    <dbReference type="NCBI Taxonomy" id="1216886"/>
    <lineage>
        <taxon>Bacteria</taxon>
        <taxon>Pseudomonadati</taxon>
        <taxon>Pseudomonadota</taxon>
        <taxon>Alphaproteobacteria</taxon>
        <taxon>Acetobacterales</taxon>
        <taxon>Acetobacteraceae</taxon>
        <taxon>Nguyenibacter</taxon>
    </lineage>
</organism>
<keyword evidence="2" id="KW-1185">Reference proteome</keyword>
<sequence length="61" mass="6701">MTARSASASVSRTTGNKALFLAIEFRFRLRGGRRDHGVDCKKPAEYRLTQAGAISMELSGR</sequence>
<dbReference type="RefSeq" id="WP_342629441.1">
    <property type="nucleotide sequence ID" value="NZ_CP152276.1"/>
</dbReference>
<accession>A0ABZ3D8M8</accession>
<protein>
    <submittedName>
        <fullName evidence="1">Uncharacterized protein</fullName>
    </submittedName>
</protein>
<name>A0ABZ3D8M8_9PROT</name>
<evidence type="ECO:0000313" key="1">
    <source>
        <dbReference type="EMBL" id="XAE44132.1"/>
    </source>
</evidence>
<evidence type="ECO:0000313" key="2">
    <source>
        <dbReference type="Proteomes" id="UP001449795"/>
    </source>
</evidence>
<proteinExistence type="predicted"/>